<organism evidence="1 2">
    <name type="scientific">Coprinopsis cinerea (strain Okayama-7 / 130 / ATCC MYA-4618 / FGSC 9003)</name>
    <name type="common">Inky cap fungus</name>
    <name type="synonym">Hormographiella aspergillata</name>
    <dbReference type="NCBI Taxonomy" id="240176"/>
    <lineage>
        <taxon>Eukaryota</taxon>
        <taxon>Fungi</taxon>
        <taxon>Dikarya</taxon>
        <taxon>Basidiomycota</taxon>
        <taxon>Agaricomycotina</taxon>
        <taxon>Agaricomycetes</taxon>
        <taxon>Agaricomycetidae</taxon>
        <taxon>Agaricales</taxon>
        <taxon>Agaricineae</taxon>
        <taxon>Psathyrellaceae</taxon>
        <taxon>Coprinopsis</taxon>
    </lineage>
</organism>
<dbReference type="RefSeq" id="XP_001829733.2">
    <property type="nucleotide sequence ID" value="XM_001829681.2"/>
</dbReference>
<evidence type="ECO:0000313" key="2">
    <source>
        <dbReference type="Proteomes" id="UP000001861"/>
    </source>
</evidence>
<sequence>MIIPSTLHQRDNVPSRGRVYRCPGRGKRCRLVPEPGREHIEGGIADHTRRALSPTSDLEILERFISNLEERSLELEERITERDSLELEGRAGRCSVCGDWMPETRGTLHVCPGSPGDSKEEPRVKRCSVCNKWLRTGGGVHKCPGGGGRGKKGN</sequence>
<name>A8N4D8_COPC7</name>
<dbReference type="InParanoid" id="A8N4D8"/>
<reference evidence="1 2" key="1">
    <citation type="journal article" date="2010" name="Proc. Natl. Acad. Sci. U.S.A.">
        <title>Insights into evolution of multicellular fungi from the assembled chromosomes of the mushroom Coprinopsis cinerea (Coprinus cinereus).</title>
        <authorList>
            <person name="Stajich J.E."/>
            <person name="Wilke S.K."/>
            <person name="Ahren D."/>
            <person name="Au C.H."/>
            <person name="Birren B.W."/>
            <person name="Borodovsky M."/>
            <person name="Burns C."/>
            <person name="Canback B."/>
            <person name="Casselton L.A."/>
            <person name="Cheng C.K."/>
            <person name="Deng J."/>
            <person name="Dietrich F.S."/>
            <person name="Fargo D.C."/>
            <person name="Farman M.L."/>
            <person name="Gathman A.C."/>
            <person name="Goldberg J."/>
            <person name="Guigo R."/>
            <person name="Hoegger P.J."/>
            <person name="Hooker J.B."/>
            <person name="Huggins A."/>
            <person name="James T.Y."/>
            <person name="Kamada T."/>
            <person name="Kilaru S."/>
            <person name="Kodira C."/>
            <person name="Kues U."/>
            <person name="Kupfer D."/>
            <person name="Kwan H.S."/>
            <person name="Lomsadze A."/>
            <person name="Li W."/>
            <person name="Lilly W.W."/>
            <person name="Ma L.J."/>
            <person name="Mackey A.J."/>
            <person name="Manning G."/>
            <person name="Martin F."/>
            <person name="Muraguchi H."/>
            <person name="Natvig D.O."/>
            <person name="Palmerini H."/>
            <person name="Ramesh M.A."/>
            <person name="Rehmeyer C.J."/>
            <person name="Roe B.A."/>
            <person name="Shenoy N."/>
            <person name="Stanke M."/>
            <person name="Ter-Hovhannisyan V."/>
            <person name="Tunlid A."/>
            <person name="Velagapudi R."/>
            <person name="Vision T.J."/>
            <person name="Zeng Q."/>
            <person name="Zolan M.E."/>
            <person name="Pukkila P.J."/>
        </authorList>
    </citation>
    <scope>NUCLEOTIDE SEQUENCE [LARGE SCALE GENOMIC DNA]</scope>
    <source>
        <strain evidence="2">Okayama-7 / 130 / ATCC MYA-4618 / FGSC 9003</strain>
    </source>
</reference>
<dbReference type="Proteomes" id="UP000001861">
    <property type="component" value="Unassembled WGS sequence"/>
</dbReference>
<gene>
    <name evidence="1" type="ORF">CC1G_14058</name>
</gene>
<dbReference type="HOGENOM" id="CLU_1704139_0_0_1"/>
<dbReference type="KEGG" id="cci:CC1G_14058"/>
<dbReference type="EMBL" id="AACS02000003">
    <property type="protein sequence ID" value="EAU92101.2"/>
    <property type="molecule type" value="Genomic_DNA"/>
</dbReference>
<accession>A8N4D8</accession>
<dbReference type="AlphaFoldDB" id="A8N4D8"/>
<comment type="caution">
    <text evidence="1">The sequence shown here is derived from an EMBL/GenBank/DDBJ whole genome shotgun (WGS) entry which is preliminary data.</text>
</comment>
<keyword evidence="2" id="KW-1185">Reference proteome</keyword>
<evidence type="ECO:0000313" key="1">
    <source>
        <dbReference type="EMBL" id="EAU92101.2"/>
    </source>
</evidence>
<protein>
    <submittedName>
        <fullName evidence="1">Uncharacterized protein</fullName>
    </submittedName>
</protein>
<proteinExistence type="predicted"/>
<dbReference type="GeneID" id="6006169"/>
<dbReference type="VEuPathDB" id="FungiDB:CC1G_14058"/>